<dbReference type="Proteomes" id="UP001296943">
    <property type="component" value="Unassembled WGS sequence"/>
</dbReference>
<dbReference type="Gene3D" id="3.10.129.10">
    <property type="entry name" value="Hotdog Thioesterase"/>
    <property type="match status" value="1"/>
</dbReference>
<organism evidence="1 2">
    <name type="scientific">Aquibacillus albus</name>
    <dbReference type="NCBI Taxonomy" id="1168171"/>
    <lineage>
        <taxon>Bacteria</taxon>
        <taxon>Bacillati</taxon>
        <taxon>Bacillota</taxon>
        <taxon>Bacilli</taxon>
        <taxon>Bacillales</taxon>
        <taxon>Bacillaceae</taxon>
        <taxon>Aquibacillus</taxon>
    </lineage>
</organism>
<dbReference type="EMBL" id="JAFBDR010000024">
    <property type="protein sequence ID" value="MBM7572963.1"/>
    <property type="molecule type" value="Genomic_DNA"/>
</dbReference>
<reference evidence="1 2" key="1">
    <citation type="submission" date="2021-01" db="EMBL/GenBank/DDBJ databases">
        <title>Genomic Encyclopedia of Type Strains, Phase IV (KMG-IV): sequencing the most valuable type-strain genomes for metagenomic binning, comparative biology and taxonomic classification.</title>
        <authorList>
            <person name="Goeker M."/>
        </authorList>
    </citation>
    <scope>NUCLEOTIDE SEQUENCE [LARGE SCALE GENOMIC DNA]</scope>
    <source>
        <strain evidence="1 2">DSM 23711</strain>
    </source>
</reference>
<dbReference type="InterPro" id="IPR029069">
    <property type="entry name" value="HotDog_dom_sf"/>
</dbReference>
<evidence type="ECO:0000313" key="1">
    <source>
        <dbReference type="EMBL" id="MBM7572963.1"/>
    </source>
</evidence>
<protein>
    <submittedName>
        <fullName evidence="1">Acyl-CoA hydrolase</fullName>
    </submittedName>
</protein>
<evidence type="ECO:0000313" key="2">
    <source>
        <dbReference type="Proteomes" id="UP001296943"/>
    </source>
</evidence>
<gene>
    <name evidence="1" type="ORF">JOC48_003511</name>
</gene>
<dbReference type="RefSeq" id="WP_338024341.1">
    <property type="nucleotide sequence ID" value="NZ_JAFBDR010000024.1"/>
</dbReference>
<keyword evidence="2" id="KW-1185">Reference proteome</keyword>
<comment type="caution">
    <text evidence="1">The sequence shown here is derived from an EMBL/GenBank/DDBJ whole genome shotgun (WGS) entry which is preliminary data.</text>
</comment>
<sequence length="46" mass="5110">MNDWKNGSYGIFLTFVALDDDGKPSKVPAVILETKEEIKSHESGKN</sequence>
<keyword evidence="1" id="KW-0378">Hydrolase</keyword>
<accession>A0ABS2N4I8</accession>
<name>A0ABS2N4I8_9BACI</name>
<proteinExistence type="predicted"/>
<dbReference type="GO" id="GO:0016787">
    <property type="term" value="F:hydrolase activity"/>
    <property type="evidence" value="ECO:0007669"/>
    <property type="project" value="UniProtKB-KW"/>
</dbReference>
<dbReference type="SUPFAM" id="SSF54637">
    <property type="entry name" value="Thioesterase/thiol ester dehydrase-isomerase"/>
    <property type="match status" value="1"/>
</dbReference>